<feature type="region of interest" description="Disordered" evidence="1">
    <location>
        <begin position="148"/>
        <end position="280"/>
    </location>
</feature>
<dbReference type="Gene3D" id="2.60.120.10">
    <property type="entry name" value="Jelly Rolls"/>
    <property type="match status" value="2"/>
</dbReference>
<accession>A0ABU5HCL8</accession>
<protein>
    <submittedName>
        <fullName evidence="3">Cyclic nucleotide-binding domain-containing protein</fullName>
    </submittedName>
</protein>
<gene>
    <name evidence="3" type="ORF">SYV04_32155</name>
</gene>
<feature type="region of interest" description="Disordered" evidence="1">
    <location>
        <begin position="382"/>
        <end position="412"/>
    </location>
</feature>
<dbReference type="Pfam" id="PF00027">
    <property type="entry name" value="cNMP_binding"/>
    <property type="match status" value="2"/>
</dbReference>
<dbReference type="PANTHER" id="PTHR23011:SF28">
    <property type="entry name" value="CYCLIC NUCLEOTIDE-BINDING DOMAIN CONTAINING PROTEIN"/>
    <property type="match status" value="1"/>
</dbReference>
<keyword evidence="4" id="KW-1185">Reference proteome</keyword>
<organism evidence="3 4">
    <name type="scientific">Hyalangium rubrum</name>
    <dbReference type="NCBI Taxonomy" id="3103134"/>
    <lineage>
        <taxon>Bacteria</taxon>
        <taxon>Pseudomonadati</taxon>
        <taxon>Myxococcota</taxon>
        <taxon>Myxococcia</taxon>
        <taxon>Myxococcales</taxon>
        <taxon>Cystobacterineae</taxon>
        <taxon>Archangiaceae</taxon>
        <taxon>Hyalangium</taxon>
    </lineage>
</organism>
<sequence length="691" mass="74402">MELRKLRDKATEAFAKGRFSKAAEFYEEYCKAEPKDYQARLRMGDAWVKAGQKDRAISSYQFAAEGFAREGFLPRAIAASKLILELDPAHRGVQQMLADLYARKSSGDSLPPQRVQKPGRKVELPSFTENMGVSMGPGVALIELPEEDEPEVPPRKQAPTPPPPLHAPLEVSDEEEEIAVVQGVPVPPAAEPTAPVAAPPSAPAQVRAQPPPSPEPTRPSGSFSPPGLAPRGTARPSTSTPTVPVEPPRPAAPPTPAVAPPVQASPAAPASRDETALEVDVGLGPKKHAWAALSEPLISGASSSVGEASRSVSPTALPSSAPPGLRLRRSSDGGADMVLTPTPGQSAVKTPAAPSAFTELNLEEDTLLHAVEEAALAGMKQRAADASASGAPSRAEEEEAPLTLAEEVSEEEPSVDALPNIPLFSDLPREAFIELFERCPLRRFSQAQRVFEQGSRGDAFYVICEGSVRVFRQEGAQRKEIATLGSGAFFGEMALLSGSPRMAAVESASEDTQLLEISAPVLSELSLRYPQVARALRKFCRDRLLSNVMGTSALFQPFGRKDRRTLVEKFRAREVKKNEVIIHEGDRVDGLYVVLSGEVEARKGDQVLSRLKEGELFGEISLLQKTPATATVLAIRRTSLLRLPREDFDALILSHPQILVLISELSEQRLRRTEALTGEPVMELSPEELLV</sequence>
<evidence type="ECO:0000313" key="3">
    <source>
        <dbReference type="EMBL" id="MDY7231086.1"/>
    </source>
</evidence>
<feature type="compositionally biased region" description="Pro residues" evidence="1">
    <location>
        <begin position="244"/>
        <end position="259"/>
    </location>
</feature>
<proteinExistence type="predicted"/>
<name>A0ABU5HCL8_9BACT</name>
<evidence type="ECO:0000256" key="1">
    <source>
        <dbReference type="SAM" id="MobiDB-lite"/>
    </source>
</evidence>
<feature type="domain" description="Cyclic nucleotide-binding" evidence="2">
    <location>
        <begin position="554"/>
        <end position="652"/>
    </location>
</feature>
<dbReference type="CDD" id="cd00038">
    <property type="entry name" value="CAP_ED"/>
    <property type="match status" value="2"/>
</dbReference>
<dbReference type="InterPro" id="IPR011990">
    <property type="entry name" value="TPR-like_helical_dom_sf"/>
</dbReference>
<feature type="compositionally biased region" description="Low complexity" evidence="1">
    <location>
        <begin position="300"/>
        <end position="313"/>
    </location>
</feature>
<dbReference type="InterPro" id="IPR018490">
    <property type="entry name" value="cNMP-bd_dom_sf"/>
</dbReference>
<dbReference type="SUPFAM" id="SSF48452">
    <property type="entry name" value="TPR-like"/>
    <property type="match status" value="1"/>
</dbReference>
<reference evidence="3 4" key="1">
    <citation type="submission" date="2023-12" db="EMBL/GenBank/DDBJ databases">
        <title>the genome sequence of Hyalangium sp. s54d21.</title>
        <authorList>
            <person name="Zhang X."/>
        </authorList>
    </citation>
    <scope>NUCLEOTIDE SEQUENCE [LARGE SCALE GENOMIC DNA]</scope>
    <source>
        <strain evidence="4">s54d21</strain>
    </source>
</reference>
<feature type="domain" description="Cyclic nucleotide-binding" evidence="2">
    <location>
        <begin position="423"/>
        <end position="525"/>
    </location>
</feature>
<feature type="region of interest" description="Disordered" evidence="1">
    <location>
        <begin position="300"/>
        <end position="351"/>
    </location>
</feature>
<dbReference type="PRINTS" id="PR00103">
    <property type="entry name" value="CAMPKINASE"/>
</dbReference>
<dbReference type="InterPro" id="IPR000595">
    <property type="entry name" value="cNMP-bd_dom"/>
</dbReference>
<comment type="caution">
    <text evidence="3">The sequence shown here is derived from an EMBL/GenBank/DDBJ whole genome shotgun (WGS) entry which is preliminary data.</text>
</comment>
<evidence type="ECO:0000313" key="4">
    <source>
        <dbReference type="Proteomes" id="UP001291309"/>
    </source>
</evidence>
<feature type="compositionally biased region" description="Low complexity" evidence="1">
    <location>
        <begin position="234"/>
        <end position="243"/>
    </location>
</feature>
<dbReference type="RefSeq" id="WP_321549796.1">
    <property type="nucleotide sequence ID" value="NZ_JAXIVS010000013.1"/>
</dbReference>
<evidence type="ECO:0000259" key="2">
    <source>
        <dbReference type="PROSITE" id="PS50042"/>
    </source>
</evidence>
<dbReference type="InterPro" id="IPR014710">
    <property type="entry name" value="RmlC-like_jellyroll"/>
</dbReference>
<dbReference type="PROSITE" id="PS50042">
    <property type="entry name" value="CNMP_BINDING_3"/>
    <property type="match status" value="2"/>
</dbReference>
<dbReference type="SUPFAM" id="SSF51206">
    <property type="entry name" value="cAMP-binding domain-like"/>
    <property type="match status" value="2"/>
</dbReference>
<dbReference type="SMART" id="SM00100">
    <property type="entry name" value="cNMP"/>
    <property type="match status" value="2"/>
</dbReference>
<feature type="compositionally biased region" description="Low complexity" evidence="1">
    <location>
        <begin position="260"/>
        <end position="270"/>
    </location>
</feature>
<dbReference type="PANTHER" id="PTHR23011">
    <property type="entry name" value="CYCLIC NUCLEOTIDE-BINDING DOMAIN CONTAINING PROTEIN"/>
    <property type="match status" value="1"/>
</dbReference>
<dbReference type="Gene3D" id="1.25.40.10">
    <property type="entry name" value="Tetratricopeptide repeat domain"/>
    <property type="match status" value="1"/>
</dbReference>
<dbReference type="Proteomes" id="UP001291309">
    <property type="component" value="Unassembled WGS sequence"/>
</dbReference>
<dbReference type="EMBL" id="JAXIVS010000013">
    <property type="protein sequence ID" value="MDY7231086.1"/>
    <property type="molecule type" value="Genomic_DNA"/>
</dbReference>